<reference evidence="12" key="2">
    <citation type="submission" date="2025-08" db="UniProtKB">
        <authorList>
            <consortium name="RefSeq"/>
        </authorList>
    </citation>
    <scope>IDENTIFICATION</scope>
    <source>
        <tissue evidence="12">Young leaves</tissue>
    </source>
</reference>
<evidence type="ECO:0000256" key="7">
    <source>
        <dbReference type="ARBA" id="ARBA00023242"/>
    </source>
</evidence>
<sequence>MEDEVVSETPITFSENAESAKKETSNVWKFFSKIGKDKDGVERAACNFCERDYAIGKNHKSKTNYGTSHLSRHISVCKGISNSNLNVNEMLSNPKSNMTQINQKIHHELLAKAIIQHDLPFNFVEYESIREWIKYLNPSVVMPSRNTVLSDIKKPPHTGSELEAILFDCLKYWGIDKKLFSITLDNASANDSMQDILKAHLRLQNSLLCDGEYFHIRCSAHILNLIVQEDLKVAGEALYKIRESVKYVKSAKKKFEKLYEEHVSDHFNTPSSSQSQPLTESNMLDKASDEGSRHKQSKVFKEFKKFQSETKSNIGKSELDLYLEEKSLDYDDNEDLDVLSYLEEKTKASDELKNEDFLYFVFFFLPER</sequence>
<evidence type="ECO:0000256" key="2">
    <source>
        <dbReference type="ARBA" id="ARBA00022723"/>
    </source>
</evidence>
<dbReference type="SUPFAM" id="SSF53098">
    <property type="entry name" value="Ribonuclease H-like"/>
    <property type="match status" value="1"/>
</dbReference>
<keyword evidence="3 8" id="KW-0863">Zinc-finger</keyword>
<accession>A0A8B8MBE5</accession>
<evidence type="ECO:0000256" key="1">
    <source>
        <dbReference type="ARBA" id="ARBA00004123"/>
    </source>
</evidence>
<dbReference type="Proteomes" id="UP000694853">
    <property type="component" value="Unplaced"/>
</dbReference>
<evidence type="ECO:0000256" key="6">
    <source>
        <dbReference type="ARBA" id="ARBA00023163"/>
    </source>
</evidence>
<dbReference type="SUPFAM" id="SSF57667">
    <property type="entry name" value="beta-beta-alpha zinc fingers"/>
    <property type="match status" value="1"/>
</dbReference>
<dbReference type="RefSeq" id="XP_027364414.1">
    <property type="nucleotide sequence ID" value="XM_027508613.1"/>
</dbReference>
<evidence type="ECO:0000313" key="11">
    <source>
        <dbReference type="Proteomes" id="UP000694853"/>
    </source>
</evidence>
<keyword evidence="4" id="KW-0862">Zinc</keyword>
<evidence type="ECO:0000256" key="3">
    <source>
        <dbReference type="ARBA" id="ARBA00022771"/>
    </source>
</evidence>
<keyword evidence="5" id="KW-0805">Transcription regulation</keyword>
<keyword evidence="7" id="KW-0539">Nucleus</keyword>
<protein>
    <submittedName>
        <fullName evidence="12">Zinc finger BED domain-containing protein RICESLEEPER 1-like</fullName>
    </submittedName>
</protein>
<gene>
    <name evidence="12" type="primary">LOC113871523</name>
</gene>
<dbReference type="PROSITE" id="PS50808">
    <property type="entry name" value="ZF_BED"/>
    <property type="match status" value="1"/>
</dbReference>
<evidence type="ECO:0000256" key="9">
    <source>
        <dbReference type="SAM" id="MobiDB-lite"/>
    </source>
</evidence>
<name>A0A8B8MBE5_ABRPR</name>
<dbReference type="KEGG" id="aprc:113871523"/>
<dbReference type="GO" id="GO:0003677">
    <property type="term" value="F:DNA binding"/>
    <property type="evidence" value="ECO:0007669"/>
    <property type="project" value="InterPro"/>
</dbReference>
<organism evidence="11 12">
    <name type="scientific">Abrus precatorius</name>
    <name type="common">Indian licorice</name>
    <name type="synonym">Glycine abrus</name>
    <dbReference type="NCBI Taxonomy" id="3816"/>
    <lineage>
        <taxon>Eukaryota</taxon>
        <taxon>Viridiplantae</taxon>
        <taxon>Streptophyta</taxon>
        <taxon>Embryophyta</taxon>
        <taxon>Tracheophyta</taxon>
        <taxon>Spermatophyta</taxon>
        <taxon>Magnoliopsida</taxon>
        <taxon>eudicotyledons</taxon>
        <taxon>Gunneridae</taxon>
        <taxon>Pentapetalae</taxon>
        <taxon>rosids</taxon>
        <taxon>fabids</taxon>
        <taxon>Fabales</taxon>
        <taxon>Fabaceae</taxon>
        <taxon>Papilionoideae</taxon>
        <taxon>50 kb inversion clade</taxon>
        <taxon>NPAAA clade</taxon>
        <taxon>indigoferoid/millettioid clade</taxon>
        <taxon>Abreae</taxon>
        <taxon>Abrus</taxon>
    </lineage>
</organism>
<dbReference type="OrthoDB" id="1873329at2759"/>
<dbReference type="AlphaFoldDB" id="A0A8B8MBE5"/>
<feature type="compositionally biased region" description="Polar residues" evidence="9">
    <location>
        <begin position="266"/>
        <end position="282"/>
    </location>
</feature>
<keyword evidence="11" id="KW-1185">Reference proteome</keyword>
<dbReference type="InterPro" id="IPR012337">
    <property type="entry name" value="RNaseH-like_sf"/>
</dbReference>
<evidence type="ECO:0000259" key="10">
    <source>
        <dbReference type="PROSITE" id="PS50808"/>
    </source>
</evidence>
<dbReference type="PANTHER" id="PTHR46481:SF10">
    <property type="entry name" value="ZINC FINGER BED DOMAIN-CONTAINING PROTEIN 39"/>
    <property type="match status" value="1"/>
</dbReference>
<dbReference type="SUPFAM" id="SSF140996">
    <property type="entry name" value="Hermes dimerisation domain"/>
    <property type="match status" value="1"/>
</dbReference>
<dbReference type="InterPro" id="IPR052035">
    <property type="entry name" value="ZnF_BED_domain_contain"/>
</dbReference>
<keyword evidence="2" id="KW-0479">Metal-binding</keyword>
<dbReference type="GO" id="GO:0008270">
    <property type="term" value="F:zinc ion binding"/>
    <property type="evidence" value="ECO:0007669"/>
    <property type="project" value="UniProtKB-KW"/>
</dbReference>
<keyword evidence="6" id="KW-0804">Transcription</keyword>
<dbReference type="SMART" id="SM00614">
    <property type="entry name" value="ZnF_BED"/>
    <property type="match status" value="1"/>
</dbReference>
<dbReference type="GeneID" id="113871523"/>
<dbReference type="InterPro" id="IPR003656">
    <property type="entry name" value="Znf_BED"/>
</dbReference>
<feature type="compositionally biased region" description="Basic and acidic residues" evidence="9">
    <location>
        <begin position="286"/>
        <end position="296"/>
    </location>
</feature>
<feature type="domain" description="BED-type" evidence="10">
    <location>
        <begin position="22"/>
        <end position="84"/>
    </location>
</feature>
<dbReference type="PANTHER" id="PTHR46481">
    <property type="entry name" value="ZINC FINGER BED DOMAIN-CONTAINING PROTEIN 4"/>
    <property type="match status" value="1"/>
</dbReference>
<evidence type="ECO:0000256" key="8">
    <source>
        <dbReference type="PROSITE-ProRule" id="PRU00027"/>
    </source>
</evidence>
<feature type="region of interest" description="Disordered" evidence="9">
    <location>
        <begin position="266"/>
        <end position="296"/>
    </location>
</feature>
<evidence type="ECO:0000256" key="4">
    <source>
        <dbReference type="ARBA" id="ARBA00022833"/>
    </source>
</evidence>
<evidence type="ECO:0000256" key="5">
    <source>
        <dbReference type="ARBA" id="ARBA00023015"/>
    </source>
</evidence>
<proteinExistence type="predicted"/>
<dbReference type="InterPro" id="IPR036236">
    <property type="entry name" value="Znf_C2H2_sf"/>
</dbReference>
<dbReference type="Pfam" id="PF02892">
    <property type="entry name" value="zf-BED"/>
    <property type="match status" value="1"/>
</dbReference>
<evidence type="ECO:0000313" key="12">
    <source>
        <dbReference type="RefSeq" id="XP_027364414.1"/>
    </source>
</evidence>
<comment type="subcellular location">
    <subcellularLocation>
        <location evidence="1">Nucleus</location>
    </subcellularLocation>
</comment>
<reference evidence="11" key="1">
    <citation type="journal article" date="2019" name="Toxins">
        <title>Detection of Abrin-Like and Prepropulchellin-Like Toxin Genes and Transcripts Using Whole Genome Sequencing and Full-Length Transcript Sequencing of Abrus precatorius.</title>
        <authorList>
            <person name="Hovde B.T."/>
            <person name="Daligault H.E."/>
            <person name="Hanschen E.R."/>
            <person name="Kunde Y.A."/>
            <person name="Johnson M.B."/>
            <person name="Starkenburg S.R."/>
            <person name="Johnson S.L."/>
        </authorList>
    </citation>
    <scope>NUCLEOTIDE SEQUENCE [LARGE SCALE GENOMIC DNA]</scope>
</reference>